<evidence type="ECO:0000256" key="1">
    <source>
        <dbReference type="SAM" id="Phobius"/>
    </source>
</evidence>
<organism evidence="2 3">
    <name type="scientific">Lysobacter yangpyeongensis</name>
    <dbReference type="NCBI Taxonomy" id="346182"/>
    <lineage>
        <taxon>Bacteria</taxon>
        <taxon>Pseudomonadati</taxon>
        <taxon>Pseudomonadota</taxon>
        <taxon>Gammaproteobacteria</taxon>
        <taxon>Lysobacterales</taxon>
        <taxon>Lysobacteraceae</taxon>
        <taxon>Lysobacter</taxon>
    </lineage>
</organism>
<keyword evidence="1" id="KW-0812">Transmembrane</keyword>
<feature type="transmembrane region" description="Helical" evidence="1">
    <location>
        <begin position="92"/>
        <end position="112"/>
    </location>
</feature>
<gene>
    <name evidence="2" type="ORF">ACFPN1_16270</name>
</gene>
<protein>
    <submittedName>
        <fullName evidence="2">Uncharacterized protein</fullName>
    </submittedName>
</protein>
<reference evidence="3" key="1">
    <citation type="journal article" date="2019" name="Int. J. Syst. Evol. Microbiol.">
        <title>The Global Catalogue of Microorganisms (GCM) 10K type strain sequencing project: providing services to taxonomists for standard genome sequencing and annotation.</title>
        <authorList>
            <consortium name="The Broad Institute Genomics Platform"/>
            <consortium name="The Broad Institute Genome Sequencing Center for Infectious Disease"/>
            <person name="Wu L."/>
            <person name="Ma J."/>
        </authorList>
    </citation>
    <scope>NUCLEOTIDE SEQUENCE [LARGE SCALE GENOMIC DNA]</scope>
    <source>
        <strain evidence="3">KACC 11407</strain>
    </source>
</reference>
<accession>A0ABW0SRZ9</accession>
<comment type="caution">
    <text evidence="2">The sequence shown here is derived from an EMBL/GenBank/DDBJ whole genome shotgun (WGS) entry which is preliminary data.</text>
</comment>
<dbReference type="EMBL" id="JBHSNM010000027">
    <property type="protein sequence ID" value="MFC5571611.1"/>
    <property type="molecule type" value="Genomic_DNA"/>
</dbReference>
<evidence type="ECO:0000313" key="3">
    <source>
        <dbReference type="Proteomes" id="UP001596036"/>
    </source>
</evidence>
<sequence length="163" mass="18013">MLNFLYGSTPATFESRYSLGESVERLRSATTSWSPTNQIGVGKVSESKVVLQRSIPFVRNSFKPFFVGNFERSGHGVVLVGRFTMHWVVKTFLTFWFGFCLLWTVLATAAVASSQDTLWWFPFAGIGMLAAGAAIVQLGKYFARNDIAWLSKVIEAALSRGAA</sequence>
<keyword evidence="3" id="KW-1185">Reference proteome</keyword>
<name>A0ABW0SRZ9_9GAMM</name>
<feature type="transmembrane region" description="Helical" evidence="1">
    <location>
        <begin position="118"/>
        <end position="136"/>
    </location>
</feature>
<dbReference type="Proteomes" id="UP001596036">
    <property type="component" value="Unassembled WGS sequence"/>
</dbReference>
<proteinExistence type="predicted"/>
<dbReference type="RefSeq" id="WP_386756271.1">
    <property type="nucleotide sequence ID" value="NZ_JBHSNM010000027.1"/>
</dbReference>
<evidence type="ECO:0000313" key="2">
    <source>
        <dbReference type="EMBL" id="MFC5571611.1"/>
    </source>
</evidence>
<keyword evidence="1" id="KW-1133">Transmembrane helix</keyword>
<keyword evidence="1" id="KW-0472">Membrane</keyword>